<keyword evidence="6" id="KW-1185">Reference proteome</keyword>
<dbReference type="GO" id="GO:0000030">
    <property type="term" value="F:mannosyltransferase activity"/>
    <property type="evidence" value="ECO:0007669"/>
    <property type="project" value="TreeGrafter"/>
</dbReference>
<dbReference type="PATRIC" id="fig|365046.3.peg.3817"/>
<feature type="transmembrane region" description="Helical" evidence="4">
    <location>
        <begin position="172"/>
        <end position="195"/>
    </location>
</feature>
<dbReference type="PROSITE" id="PS50005">
    <property type="entry name" value="TPR"/>
    <property type="match status" value="1"/>
</dbReference>
<feature type="transmembrane region" description="Helical" evidence="4">
    <location>
        <begin position="131"/>
        <end position="151"/>
    </location>
</feature>
<keyword evidence="4" id="KW-0812">Transmembrane</keyword>
<dbReference type="HOGENOM" id="CLU_025919_0_0_4"/>
<feature type="transmembrane region" description="Helical" evidence="4">
    <location>
        <begin position="98"/>
        <end position="119"/>
    </location>
</feature>
<evidence type="ECO:0000256" key="3">
    <source>
        <dbReference type="PROSITE-ProRule" id="PRU00339"/>
    </source>
</evidence>
<dbReference type="PANTHER" id="PTHR44227:SF3">
    <property type="entry name" value="PROTEIN O-MANNOSYL-TRANSFERASE TMTC4"/>
    <property type="match status" value="1"/>
</dbReference>
<reference evidence="6" key="1">
    <citation type="submission" date="2006-01" db="EMBL/GenBank/DDBJ databases">
        <title>Genome of the cyst-dividing bacterium Ramlibacter tataouinensis.</title>
        <authorList>
            <person name="Barakat M."/>
            <person name="Ortet P."/>
            <person name="De Luca G."/>
            <person name="Jourlin-Castelli C."/>
            <person name="Ansaldi M."/>
            <person name="Py B."/>
            <person name="Fichant G."/>
            <person name="Coutinho P."/>
            <person name="Voulhoux R."/>
            <person name="Bastien O."/>
            <person name="Roy S."/>
            <person name="Marechal E."/>
            <person name="Henrissat B."/>
            <person name="Quentin Y."/>
            <person name="Noirot P."/>
            <person name="Filloux A."/>
            <person name="Mejean V."/>
            <person name="DuBow M."/>
            <person name="Barras F."/>
            <person name="Heulin T."/>
        </authorList>
    </citation>
    <scope>NUCLEOTIDE SEQUENCE [LARGE SCALE GENOMIC DNA]</scope>
    <source>
        <strain evidence="6">ATCC BAA-407 / DSM 14655 / LMG 21543 / TTB310</strain>
    </source>
</reference>
<reference evidence="5 6" key="2">
    <citation type="journal article" date="2011" name="PLoS ONE">
        <title>The Cyst-Dividing Bacterium Ramlibacter tataouinensis TTB310 Genome Reveals a Well-Stocked Toolbox for Adaptation to a Desert Environment.</title>
        <authorList>
            <person name="De Luca G."/>
            <person name="Barakat M."/>
            <person name="Ortet P."/>
            <person name="Fochesato S."/>
            <person name="Jourlin-Castelli C."/>
            <person name="Ansaldi M."/>
            <person name="Py B."/>
            <person name="Fichant G."/>
            <person name="Coutinho P.M."/>
            <person name="Voulhoux R."/>
            <person name="Bastien O."/>
            <person name="Marechal E."/>
            <person name="Henrissat B."/>
            <person name="Quentin Y."/>
            <person name="Noirot P."/>
            <person name="Filloux A."/>
            <person name="Mejean V."/>
            <person name="Dubow M.S."/>
            <person name="Barras F."/>
            <person name="Barbe V."/>
            <person name="Weissenbach J."/>
            <person name="Mihalcescu I."/>
            <person name="Vermeglio A."/>
            <person name="Achouak W."/>
            <person name="Heulin T."/>
        </authorList>
    </citation>
    <scope>NUCLEOTIDE SEQUENCE [LARGE SCALE GENOMIC DNA]</scope>
    <source>
        <strain evidence="6">ATCC BAA-407 / DSM 14655 / LMG 21543 / TTB310</strain>
    </source>
</reference>
<keyword evidence="4" id="KW-1133">Transmembrane helix</keyword>
<name>F5Y273_RAMTT</name>
<dbReference type="InterPro" id="IPR019734">
    <property type="entry name" value="TPR_rpt"/>
</dbReference>
<protein>
    <submittedName>
        <fullName evidence="5">Candidate membrane protein</fullName>
    </submittedName>
</protein>
<dbReference type="EMBL" id="CP000245">
    <property type="protein sequence ID" value="AEG94841.1"/>
    <property type="molecule type" value="Genomic_DNA"/>
</dbReference>
<feature type="transmembrane region" description="Helical" evidence="4">
    <location>
        <begin position="201"/>
        <end position="220"/>
    </location>
</feature>
<evidence type="ECO:0000313" key="6">
    <source>
        <dbReference type="Proteomes" id="UP000008385"/>
    </source>
</evidence>
<gene>
    <name evidence="5" type="ordered locus">Rta_37260</name>
</gene>
<feature type="transmembrane region" description="Helical" evidence="4">
    <location>
        <begin position="325"/>
        <end position="344"/>
    </location>
</feature>
<dbReference type="InterPro" id="IPR052346">
    <property type="entry name" value="O-mannosyl-transferase_TMTC"/>
</dbReference>
<dbReference type="SUPFAM" id="SSF48452">
    <property type="entry name" value="TPR-like"/>
    <property type="match status" value="1"/>
</dbReference>
<dbReference type="Gene3D" id="1.25.40.10">
    <property type="entry name" value="Tetratricopeptide repeat domain"/>
    <property type="match status" value="1"/>
</dbReference>
<dbReference type="Proteomes" id="UP000008385">
    <property type="component" value="Chromosome"/>
</dbReference>
<dbReference type="InterPro" id="IPR011990">
    <property type="entry name" value="TPR-like_helical_dom_sf"/>
</dbReference>
<dbReference type="eggNOG" id="COG0457">
    <property type="taxonomic scope" value="Bacteria"/>
</dbReference>
<feature type="transmembrane region" description="Helical" evidence="4">
    <location>
        <begin position="351"/>
        <end position="371"/>
    </location>
</feature>
<proteinExistence type="predicted"/>
<evidence type="ECO:0000256" key="4">
    <source>
        <dbReference type="SAM" id="Phobius"/>
    </source>
</evidence>
<feature type="transmembrane region" description="Helical" evidence="4">
    <location>
        <begin position="299"/>
        <end position="319"/>
    </location>
</feature>
<keyword evidence="2 3" id="KW-0802">TPR repeat</keyword>
<organism evidence="5 6">
    <name type="scientific">Ramlibacter tataouinensis (strain ATCC BAA-407 / DSM 14655 / LMG 21543 / TTB310)</name>
    <dbReference type="NCBI Taxonomy" id="365046"/>
    <lineage>
        <taxon>Bacteria</taxon>
        <taxon>Pseudomonadati</taxon>
        <taxon>Pseudomonadota</taxon>
        <taxon>Betaproteobacteria</taxon>
        <taxon>Burkholderiales</taxon>
        <taxon>Comamonadaceae</taxon>
        <taxon>Ramlibacter</taxon>
    </lineage>
</organism>
<dbReference type="AlphaFoldDB" id="F5Y273"/>
<evidence type="ECO:0000256" key="2">
    <source>
        <dbReference type="ARBA" id="ARBA00022803"/>
    </source>
</evidence>
<dbReference type="STRING" id="365046.Rta_37260"/>
<feature type="repeat" description="TPR" evidence="3">
    <location>
        <begin position="423"/>
        <end position="456"/>
    </location>
</feature>
<keyword evidence="4" id="KW-0472">Membrane</keyword>
<dbReference type="GO" id="GO:0030968">
    <property type="term" value="P:endoplasmic reticulum unfolded protein response"/>
    <property type="evidence" value="ECO:0007669"/>
    <property type="project" value="TreeGrafter"/>
</dbReference>
<dbReference type="GO" id="GO:0035269">
    <property type="term" value="P:protein O-linked glycosylation via mannose"/>
    <property type="evidence" value="ECO:0007669"/>
    <property type="project" value="TreeGrafter"/>
</dbReference>
<dbReference type="PANTHER" id="PTHR44227">
    <property type="match status" value="1"/>
</dbReference>
<evidence type="ECO:0000313" key="5">
    <source>
        <dbReference type="EMBL" id="AEG94841.1"/>
    </source>
</evidence>
<sequence length="544" mass="59560">MLALLIAIGFAVYGLYLNNPLIFDDVNLFHSEWLARAAIAPWELGSRGLPYFTLGWVETQFGSLPAHRLVGLAIHILVAFQLYRLLEELLQADRGLSPGTALAGTGDGIVAALVALAFVAHPVAVYGAAYLVQRTTVLAALFTLLCLRCLLQGIRGEQSTASAAIRAAGWASLAILSKEHAIVMPFAALALLVFVNGKPMSFLKLMGSFLALCLPAMMLAMRRSSHAFGRAHEPGLQELGKEVWGLPSLAGPYQTWLFSASTQAELYLRYAGQWLFPDTRQMSIDLRVDFLRDWNHSSAWLALSLFAAVPVTALVLAMWTRRCKLLAFSLSFTAGLFVVELATVRLQEPFVLYRSYLWAVGYAALAAAGLRHLNRKALLLAFAAIIPVLSIQSADRLESMRSRLALWEDAAEKLPKLEIAGAARIFFNRGRARFFAGDVIGAKSDIDQAIRLNPTHGPYRISRAVTLLRMGQPTDALDELDIARQSIPQSADLYYTRFLALTALERTTEAEASLELAALHGSFSAKQRIAARRSSDGIATVEMQ</sequence>
<dbReference type="KEGG" id="rta:Rta_37260"/>
<feature type="transmembrane region" description="Helical" evidence="4">
    <location>
        <begin position="377"/>
        <end position="394"/>
    </location>
</feature>
<dbReference type="RefSeq" id="WP_013903069.1">
    <property type="nucleotide sequence ID" value="NC_015677.1"/>
</dbReference>
<accession>F5Y273</accession>
<keyword evidence="1" id="KW-0677">Repeat</keyword>
<dbReference type="OrthoDB" id="509324at2"/>
<evidence type="ECO:0000256" key="1">
    <source>
        <dbReference type="ARBA" id="ARBA00022737"/>
    </source>
</evidence>